<evidence type="ECO:0000256" key="3">
    <source>
        <dbReference type="ARBA" id="ARBA00022801"/>
    </source>
</evidence>
<keyword evidence="2" id="KW-0479">Metal-binding</keyword>
<proteinExistence type="inferred from homology"/>
<dbReference type="OrthoDB" id="9802897at2"/>
<comment type="caution">
    <text evidence="6">The sequence shown here is derived from an EMBL/GenBank/DDBJ whole genome shotgun (WGS) entry which is preliminary data.</text>
</comment>
<sequence length="281" mass="31240">MDLRIGPWQIDIISGGEFMHDGGVLYGIVPKTIWEKFQPADSLNRVHLAMHCVLARSDEHVMLIDTGHGDKLSPLDRKSHGLMPGWPLRDALASRGLSPTDVTAVILSHLHWDHCGGATSRDGKDVVPTFPNATYYVNQREWEDATSGDVNVSGGYVEEDIQPLAKSGQLALVNHLDEIAPGIQVLHTGGHTRGHQAVLIKSAKRGLVFMGDIAPTTAHIRRMWCTSYDLDLPQTRKAKDELFAYAADNGHWIVWNHDRQTPISQVNRHPKRDYVIGSRDC</sequence>
<dbReference type="InterPro" id="IPR036866">
    <property type="entry name" value="RibonucZ/Hydroxyglut_hydro"/>
</dbReference>
<keyword evidence="4" id="KW-0862">Zinc</keyword>
<dbReference type="PANTHER" id="PTHR42978">
    <property type="entry name" value="QUORUM-QUENCHING LACTONASE YTNP-RELATED-RELATED"/>
    <property type="match status" value="1"/>
</dbReference>
<dbReference type="InterPro" id="IPR001279">
    <property type="entry name" value="Metallo-B-lactamas"/>
</dbReference>
<protein>
    <recommendedName>
        <fullName evidence="5">Metallo-beta-lactamase domain-containing protein</fullName>
    </recommendedName>
</protein>
<organism evidence="6 7">
    <name type="scientific">Blastopirellula marina</name>
    <dbReference type="NCBI Taxonomy" id="124"/>
    <lineage>
        <taxon>Bacteria</taxon>
        <taxon>Pseudomonadati</taxon>
        <taxon>Planctomycetota</taxon>
        <taxon>Planctomycetia</taxon>
        <taxon>Pirellulales</taxon>
        <taxon>Pirellulaceae</taxon>
        <taxon>Blastopirellula</taxon>
    </lineage>
</organism>
<gene>
    <name evidence="6" type="ORF">C5Y93_28905</name>
</gene>
<dbReference type="Proteomes" id="UP000237819">
    <property type="component" value="Unassembled WGS sequence"/>
</dbReference>
<keyword evidence="3" id="KW-0378">Hydrolase</keyword>
<dbReference type="AlphaFoldDB" id="A0A2S8GD13"/>
<feature type="domain" description="Metallo-beta-lactamase" evidence="5">
    <location>
        <begin position="49"/>
        <end position="257"/>
    </location>
</feature>
<evidence type="ECO:0000313" key="6">
    <source>
        <dbReference type="EMBL" id="PQO42356.1"/>
    </source>
</evidence>
<accession>A0A2S8GD13</accession>
<dbReference type="SUPFAM" id="SSF56281">
    <property type="entry name" value="Metallo-hydrolase/oxidoreductase"/>
    <property type="match status" value="1"/>
</dbReference>
<dbReference type="RefSeq" id="WP_105338937.1">
    <property type="nucleotide sequence ID" value="NZ_PUHZ01000025.1"/>
</dbReference>
<comment type="similarity">
    <text evidence="1">Belongs to the metallo-beta-lactamase superfamily.</text>
</comment>
<dbReference type="PANTHER" id="PTHR42978:SF6">
    <property type="entry name" value="QUORUM-QUENCHING LACTONASE YTNP-RELATED"/>
    <property type="match status" value="1"/>
</dbReference>
<dbReference type="InterPro" id="IPR051013">
    <property type="entry name" value="MBL_superfamily_lactonases"/>
</dbReference>
<evidence type="ECO:0000256" key="1">
    <source>
        <dbReference type="ARBA" id="ARBA00007749"/>
    </source>
</evidence>
<evidence type="ECO:0000313" key="7">
    <source>
        <dbReference type="Proteomes" id="UP000237819"/>
    </source>
</evidence>
<dbReference type="GO" id="GO:0046872">
    <property type="term" value="F:metal ion binding"/>
    <property type="evidence" value="ECO:0007669"/>
    <property type="project" value="UniProtKB-KW"/>
</dbReference>
<evidence type="ECO:0000259" key="5">
    <source>
        <dbReference type="SMART" id="SM00849"/>
    </source>
</evidence>
<evidence type="ECO:0000256" key="4">
    <source>
        <dbReference type="ARBA" id="ARBA00022833"/>
    </source>
</evidence>
<dbReference type="Pfam" id="PF00753">
    <property type="entry name" value="Lactamase_B"/>
    <property type="match status" value="1"/>
</dbReference>
<dbReference type="Gene3D" id="3.60.15.10">
    <property type="entry name" value="Ribonuclease Z/Hydroxyacylglutathione hydrolase-like"/>
    <property type="match status" value="1"/>
</dbReference>
<evidence type="ECO:0000256" key="2">
    <source>
        <dbReference type="ARBA" id="ARBA00022723"/>
    </source>
</evidence>
<reference evidence="6 7" key="1">
    <citation type="submission" date="2018-02" db="EMBL/GenBank/DDBJ databases">
        <title>Comparative genomes isolates from brazilian mangrove.</title>
        <authorList>
            <person name="Araujo J.E."/>
            <person name="Taketani R.G."/>
            <person name="Silva M.C.P."/>
            <person name="Loureco M.V."/>
            <person name="Andreote F.D."/>
        </authorList>
    </citation>
    <scope>NUCLEOTIDE SEQUENCE [LARGE SCALE GENOMIC DNA]</scope>
    <source>
        <strain evidence="6 7">Nap-Phe MGV</strain>
    </source>
</reference>
<dbReference type="GO" id="GO:0016787">
    <property type="term" value="F:hydrolase activity"/>
    <property type="evidence" value="ECO:0007669"/>
    <property type="project" value="UniProtKB-KW"/>
</dbReference>
<dbReference type="SMART" id="SM00849">
    <property type="entry name" value="Lactamase_B"/>
    <property type="match status" value="1"/>
</dbReference>
<dbReference type="EMBL" id="PUHZ01000025">
    <property type="protein sequence ID" value="PQO42356.1"/>
    <property type="molecule type" value="Genomic_DNA"/>
</dbReference>
<name>A0A2S8GD13_9BACT</name>